<dbReference type="CDD" id="cd02966">
    <property type="entry name" value="TlpA_like_family"/>
    <property type="match status" value="1"/>
</dbReference>
<feature type="chain" id="PRO_5038844818" evidence="5">
    <location>
        <begin position="21"/>
        <end position="489"/>
    </location>
</feature>
<feature type="signal peptide" evidence="5">
    <location>
        <begin position="1"/>
        <end position="20"/>
    </location>
</feature>
<evidence type="ECO:0000256" key="2">
    <source>
        <dbReference type="ARBA" id="ARBA00022748"/>
    </source>
</evidence>
<dbReference type="InterPro" id="IPR050553">
    <property type="entry name" value="Thioredoxin_ResA/DsbE_sf"/>
</dbReference>
<evidence type="ECO:0000256" key="5">
    <source>
        <dbReference type="SAM" id="SignalP"/>
    </source>
</evidence>
<dbReference type="InterPro" id="IPR036249">
    <property type="entry name" value="Thioredoxin-like_sf"/>
</dbReference>
<dbReference type="PROSITE" id="PS51352">
    <property type="entry name" value="THIOREDOXIN_2"/>
    <property type="match status" value="1"/>
</dbReference>
<dbReference type="InterPro" id="IPR017937">
    <property type="entry name" value="Thioredoxin_CS"/>
</dbReference>
<dbReference type="GO" id="GO:0030313">
    <property type="term" value="C:cell envelope"/>
    <property type="evidence" value="ECO:0007669"/>
    <property type="project" value="UniProtKB-SubCell"/>
</dbReference>
<organism evidence="7 8">
    <name type="scientific">Xylanibacter ruminicola</name>
    <name type="common">Prevotella ruminicola</name>
    <dbReference type="NCBI Taxonomy" id="839"/>
    <lineage>
        <taxon>Bacteria</taxon>
        <taxon>Pseudomonadati</taxon>
        <taxon>Bacteroidota</taxon>
        <taxon>Bacteroidia</taxon>
        <taxon>Bacteroidales</taxon>
        <taxon>Prevotellaceae</taxon>
        <taxon>Xylanibacter</taxon>
    </lineage>
</organism>
<comment type="subcellular location">
    <subcellularLocation>
        <location evidence="1">Cell envelope</location>
    </subcellularLocation>
</comment>
<dbReference type="GO" id="GO:0017004">
    <property type="term" value="P:cytochrome complex assembly"/>
    <property type="evidence" value="ECO:0007669"/>
    <property type="project" value="UniProtKB-KW"/>
</dbReference>
<sequence>MKKKSIMTMMLALVAMTGLAQTKTVTVTGYSPALKDGTLVLAGAGMSGTVVDTVQSGHFAFSLPIEELTVGTLFLDGEGCPNYSFFFMMKPDVSVKLTGTDCLYPLWNVDSPIPEQQTLNSITEHCRDVIAEYLHLQENKEWYKDRDKCDAINLKLMKQEIDILSSQPVDAASLNVLWRISRPLKNMKDFPYMEELKSLEKSFAARAPKEFDNQLAEIHTYIYPPHVLQVGEEAVDVELFDMQGNKHRLFDAFSDGRYVLLDFWSIGCGPCRLSEPEMREVYGRMKDKLEIIGINQDNLSTWKNNDFSKSIVWKNWNDGKMGSSVASRYCDVGAVPYYVLISPDKRIVWKAVGYQPGYFLGMAESFNCPKQDNSSNLGLVVRHVDAYAEGTKVSFRYYTKKGYWFRIAKDSYLTANGKKYKLTAADGIKLDVDNFPEVNDFTAKEDYIGEINYSDFTLTFEPFDTIPTTFDFIEGDVQGAFVIRNVSVK</sequence>
<keyword evidence="4" id="KW-0676">Redox-active center</keyword>
<reference evidence="7" key="1">
    <citation type="submission" date="2019-04" db="EMBL/GenBank/DDBJ databases">
        <title>Evolution of Biomass-Degrading Anaerobic Consortia Revealed by Metagenomics.</title>
        <authorList>
            <person name="Peng X."/>
        </authorList>
    </citation>
    <scope>NUCLEOTIDE SEQUENCE</scope>
    <source>
        <strain evidence="7">SIG140</strain>
    </source>
</reference>
<dbReference type="Gene3D" id="3.40.30.10">
    <property type="entry name" value="Glutaredoxin"/>
    <property type="match status" value="1"/>
</dbReference>
<name>A0A9D5P3N9_XYLRU</name>
<dbReference type="Proteomes" id="UP000806522">
    <property type="component" value="Unassembled WGS sequence"/>
</dbReference>
<evidence type="ECO:0000259" key="6">
    <source>
        <dbReference type="PROSITE" id="PS51352"/>
    </source>
</evidence>
<evidence type="ECO:0000313" key="7">
    <source>
        <dbReference type="EMBL" id="MBE6272204.1"/>
    </source>
</evidence>
<dbReference type="SUPFAM" id="SSF52833">
    <property type="entry name" value="Thioredoxin-like"/>
    <property type="match status" value="1"/>
</dbReference>
<evidence type="ECO:0000313" key="8">
    <source>
        <dbReference type="Proteomes" id="UP000806522"/>
    </source>
</evidence>
<dbReference type="PANTHER" id="PTHR42852">
    <property type="entry name" value="THIOL:DISULFIDE INTERCHANGE PROTEIN DSBE"/>
    <property type="match status" value="1"/>
</dbReference>
<dbReference type="PROSITE" id="PS00194">
    <property type="entry name" value="THIOREDOXIN_1"/>
    <property type="match status" value="1"/>
</dbReference>
<keyword evidence="3" id="KW-1015">Disulfide bond</keyword>
<keyword evidence="5" id="KW-0732">Signal</keyword>
<evidence type="ECO:0000256" key="3">
    <source>
        <dbReference type="ARBA" id="ARBA00023157"/>
    </source>
</evidence>
<dbReference type="PANTHER" id="PTHR42852:SF6">
    <property type="entry name" value="THIOL:DISULFIDE INTERCHANGE PROTEIN DSBE"/>
    <property type="match status" value="1"/>
</dbReference>
<gene>
    <name evidence="7" type="ORF">E7101_14880</name>
</gene>
<accession>A0A9D5P3N9</accession>
<proteinExistence type="predicted"/>
<evidence type="ECO:0000256" key="4">
    <source>
        <dbReference type="ARBA" id="ARBA00023284"/>
    </source>
</evidence>
<feature type="domain" description="Thioredoxin" evidence="6">
    <location>
        <begin position="228"/>
        <end position="378"/>
    </location>
</feature>
<dbReference type="InterPro" id="IPR000866">
    <property type="entry name" value="AhpC/TSA"/>
</dbReference>
<evidence type="ECO:0000256" key="1">
    <source>
        <dbReference type="ARBA" id="ARBA00004196"/>
    </source>
</evidence>
<dbReference type="EMBL" id="SUYC01000028">
    <property type="protein sequence ID" value="MBE6272204.1"/>
    <property type="molecule type" value="Genomic_DNA"/>
</dbReference>
<dbReference type="GO" id="GO:0016491">
    <property type="term" value="F:oxidoreductase activity"/>
    <property type="evidence" value="ECO:0007669"/>
    <property type="project" value="InterPro"/>
</dbReference>
<comment type="caution">
    <text evidence="7">The sequence shown here is derived from an EMBL/GenBank/DDBJ whole genome shotgun (WGS) entry which is preliminary data.</text>
</comment>
<keyword evidence="2" id="KW-0201">Cytochrome c-type biogenesis</keyword>
<dbReference type="Pfam" id="PF00578">
    <property type="entry name" value="AhpC-TSA"/>
    <property type="match status" value="1"/>
</dbReference>
<dbReference type="GO" id="GO:0016209">
    <property type="term" value="F:antioxidant activity"/>
    <property type="evidence" value="ECO:0007669"/>
    <property type="project" value="InterPro"/>
</dbReference>
<dbReference type="InterPro" id="IPR013766">
    <property type="entry name" value="Thioredoxin_domain"/>
</dbReference>
<protein>
    <submittedName>
        <fullName evidence="7">AhpC/TSA family protein</fullName>
    </submittedName>
</protein>
<dbReference type="AlphaFoldDB" id="A0A9D5P3N9"/>